<evidence type="ECO:0000259" key="6">
    <source>
        <dbReference type="SMART" id="SM00849"/>
    </source>
</evidence>
<dbReference type="RefSeq" id="WP_119310752.1">
    <property type="nucleotide sequence ID" value="NZ_CP034413.3"/>
</dbReference>
<comment type="similarity">
    <text evidence="2">Belongs to the metallo-beta-lactamase superfamily.</text>
</comment>
<keyword evidence="8" id="KW-1185">Reference proteome</keyword>
<protein>
    <submittedName>
        <fullName evidence="7">N-acyl homoserine lactonase family protein</fullName>
    </submittedName>
</protein>
<keyword evidence="5" id="KW-0862">Zinc</keyword>
<dbReference type="SMART" id="SM00849">
    <property type="entry name" value="Lactamase_B"/>
    <property type="match status" value="1"/>
</dbReference>
<reference evidence="8" key="1">
    <citation type="submission" date="2018-12" db="EMBL/GenBank/DDBJ databases">
        <title>Dusodibacter welbiota gen. nov., sp. nov., isolated from human faeces and emended description of the Oscillibacter genus.</title>
        <authorList>
            <person name="Le Roy T."/>
            <person name="Van der Smissen P."/>
            <person name="Delzenne N."/>
            <person name="Muccioli G."/>
            <person name="Collet J.F."/>
            <person name="Cani P.D."/>
        </authorList>
    </citation>
    <scope>NUCLEOTIDE SEQUENCE [LARGE SCALE GENOMIC DNA]</scope>
    <source>
        <strain evidence="8">J115</strain>
    </source>
</reference>
<dbReference type="GO" id="GO:0046872">
    <property type="term" value="F:metal ion binding"/>
    <property type="evidence" value="ECO:0007669"/>
    <property type="project" value="UniProtKB-KW"/>
</dbReference>
<keyword evidence="3" id="KW-0479">Metal-binding</keyword>
<organism evidence="7 8">
    <name type="scientific">Dysosmobacter welbionis</name>
    <dbReference type="NCBI Taxonomy" id="2093857"/>
    <lineage>
        <taxon>Bacteria</taxon>
        <taxon>Bacillati</taxon>
        <taxon>Bacillota</taxon>
        <taxon>Clostridia</taxon>
        <taxon>Eubacteriales</taxon>
        <taxon>Oscillospiraceae</taxon>
        <taxon>Dysosmobacter</taxon>
    </lineage>
</organism>
<dbReference type="CDD" id="cd07729">
    <property type="entry name" value="AHL_lactonase_MBL-fold"/>
    <property type="match status" value="1"/>
</dbReference>
<evidence type="ECO:0000256" key="5">
    <source>
        <dbReference type="ARBA" id="ARBA00022833"/>
    </source>
</evidence>
<evidence type="ECO:0000256" key="2">
    <source>
        <dbReference type="ARBA" id="ARBA00007749"/>
    </source>
</evidence>
<sequence>MLTTYKIFPIYLGEIPVHDKSSFTYMVDPGVKMTCPFISFLLLGSNGRKILVDTGPCDAEWGAKYHMPLNIPDGCEIVEVLRRDFDLAPGDLDYIINTHLHWDHSCGNHKFPGKKIYVQASELEYALDPLPIHRATYESPQYGVVSSWMRARDQLVTVDGDTEIDDGIRLILLPGHSDGIQGVLVSTENGPYLLAGDCINLYQNWEGNGKLRHIIGGLHSDVKAYFKTYEKIEALEQTEHIKIIPGHDVHVLDHKVYPVSVEEGSE</sequence>
<dbReference type="SUPFAM" id="SSF56281">
    <property type="entry name" value="Metallo-hydrolase/oxidoreductase"/>
    <property type="match status" value="1"/>
</dbReference>
<dbReference type="Pfam" id="PF00753">
    <property type="entry name" value="Lactamase_B"/>
    <property type="match status" value="1"/>
</dbReference>
<comment type="cofactor">
    <cofactor evidence="1">
        <name>Zn(2+)</name>
        <dbReference type="ChEBI" id="CHEBI:29105"/>
    </cofactor>
</comment>
<keyword evidence="4" id="KW-0378">Hydrolase</keyword>
<evidence type="ECO:0000256" key="3">
    <source>
        <dbReference type="ARBA" id="ARBA00022723"/>
    </source>
</evidence>
<dbReference type="EMBL" id="CP034413">
    <property type="protein sequence ID" value="QCI60427.1"/>
    <property type="molecule type" value="Genomic_DNA"/>
</dbReference>
<dbReference type="AlphaFoldDB" id="A0A4D7B1V7"/>
<evidence type="ECO:0000313" key="8">
    <source>
        <dbReference type="Proteomes" id="UP000298642"/>
    </source>
</evidence>
<dbReference type="Gene3D" id="3.60.15.10">
    <property type="entry name" value="Ribonuclease Z/Hydroxyacylglutathione hydrolase-like"/>
    <property type="match status" value="1"/>
</dbReference>
<dbReference type="KEGG" id="obj:EIO64_15415"/>
<dbReference type="InterPro" id="IPR001279">
    <property type="entry name" value="Metallo-B-lactamas"/>
</dbReference>
<dbReference type="InterPro" id="IPR036866">
    <property type="entry name" value="RibonucZ/Hydroxyglut_hydro"/>
</dbReference>
<evidence type="ECO:0000313" key="7">
    <source>
        <dbReference type="EMBL" id="QCI60427.1"/>
    </source>
</evidence>
<gene>
    <name evidence="7" type="ORF">EIO64_15415</name>
</gene>
<feature type="domain" description="Metallo-beta-lactamase" evidence="6">
    <location>
        <begin position="37"/>
        <end position="247"/>
    </location>
</feature>
<dbReference type="GO" id="GO:0016787">
    <property type="term" value="F:hydrolase activity"/>
    <property type="evidence" value="ECO:0007669"/>
    <property type="project" value="UniProtKB-KW"/>
</dbReference>
<name>A0A4D7B1V7_9FIRM</name>
<dbReference type="PANTHER" id="PTHR42978">
    <property type="entry name" value="QUORUM-QUENCHING LACTONASE YTNP-RELATED-RELATED"/>
    <property type="match status" value="1"/>
</dbReference>
<dbReference type="InterPro" id="IPR051013">
    <property type="entry name" value="MBL_superfamily_lactonases"/>
</dbReference>
<dbReference type="PANTHER" id="PTHR42978:SF2">
    <property type="entry name" value="102 KBASES UNSTABLE REGION: FROM 1 TO 119443"/>
    <property type="match status" value="1"/>
</dbReference>
<evidence type="ECO:0000256" key="4">
    <source>
        <dbReference type="ARBA" id="ARBA00022801"/>
    </source>
</evidence>
<proteinExistence type="inferred from homology"/>
<accession>A0A4D7B1V7</accession>
<dbReference type="Proteomes" id="UP000298642">
    <property type="component" value="Chromosome"/>
</dbReference>
<evidence type="ECO:0000256" key="1">
    <source>
        <dbReference type="ARBA" id="ARBA00001947"/>
    </source>
</evidence>